<organism evidence="12 13">
    <name type="scientific">Glonium stellatum</name>
    <dbReference type="NCBI Taxonomy" id="574774"/>
    <lineage>
        <taxon>Eukaryota</taxon>
        <taxon>Fungi</taxon>
        <taxon>Dikarya</taxon>
        <taxon>Ascomycota</taxon>
        <taxon>Pezizomycotina</taxon>
        <taxon>Dothideomycetes</taxon>
        <taxon>Pleosporomycetidae</taxon>
        <taxon>Gloniales</taxon>
        <taxon>Gloniaceae</taxon>
        <taxon>Glonium</taxon>
    </lineage>
</organism>
<keyword evidence="7 9" id="KW-1015">Disulfide bond</keyword>
<evidence type="ECO:0000256" key="9">
    <source>
        <dbReference type="PROSITE-ProRule" id="PRU01356"/>
    </source>
</evidence>
<evidence type="ECO:0000256" key="8">
    <source>
        <dbReference type="ARBA" id="ARBA00023288"/>
    </source>
</evidence>
<dbReference type="SMART" id="SM00747">
    <property type="entry name" value="CFEM"/>
    <property type="match status" value="1"/>
</dbReference>
<evidence type="ECO:0000256" key="7">
    <source>
        <dbReference type="ARBA" id="ARBA00023157"/>
    </source>
</evidence>
<reference evidence="12 13" key="1">
    <citation type="journal article" date="2016" name="Nat. Commun.">
        <title>Ectomycorrhizal ecology is imprinted in the genome of the dominant symbiotic fungus Cenococcum geophilum.</title>
        <authorList>
            <consortium name="DOE Joint Genome Institute"/>
            <person name="Peter M."/>
            <person name="Kohler A."/>
            <person name="Ohm R.A."/>
            <person name="Kuo A."/>
            <person name="Krutzmann J."/>
            <person name="Morin E."/>
            <person name="Arend M."/>
            <person name="Barry K.W."/>
            <person name="Binder M."/>
            <person name="Choi C."/>
            <person name="Clum A."/>
            <person name="Copeland A."/>
            <person name="Grisel N."/>
            <person name="Haridas S."/>
            <person name="Kipfer T."/>
            <person name="LaButti K."/>
            <person name="Lindquist E."/>
            <person name="Lipzen A."/>
            <person name="Maire R."/>
            <person name="Meier B."/>
            <person name="Mihaltcheva S."/>
            <person name="Molinier V."/>
            <person name="Murat C."/>
            <person name="Poggeler S."/>
            <person name="Quandt C.A."/>
            <person name="Sperisen C."/>
            <person name="Tritt A."/>
            <person name="Tisserant E."/>
            <person name="Crous P.W."/>
            <person name="Henrissat B."/>
            <person name="Nehls U."/>
            <person name="Egli S."/>
            <person name="Spatafora J.W."/>
            <person name="Grigoriev I.V."/>
            <person name="Martin F.M."/>
        </authorList>
    </citation>
    <scope>NUCLEOTIDE SEQUENCE [LARGE SCALE GENOMIC DNA]</scope>
    <source>
        <strain evidence="12 13">CBS 207.34</strain>
    </source>
</reference>
<evidence type="ECO:0000256" key="5">
    <source>
        <dbReference type="ARBA" id="ARBA00022622"/>
    </source>
</evidence>
<comment type="caution">
    <text evidence="9">Lacks conserved residue(s) required for the propagation of feature annotation.</text>
</comment>
<evidence type="ECO:0000256" key="10">
    <source>
        <dbReference type="SAM" id="SignalP"/>
    </source>
</evidence>
<accession>A0A8E2F8P0</accession>
<keyword evidence="4" id="KW-0964">Secreted</keyword>
<evidence type="ECO:0000313" key="13">
    <source>
        <dbReference type="Proteomes" id="UP000250140"/>
    </source>
</evidence>
<sequence length="87" mass="8958">MRFSIITVLVAAASTALAIDISEAPACAQTCLTDNAGSSTCDPTATSPTCFCADTNYYNLVANCVASTCSTADVLATLTWYDTTCPT</sequence>
<keyword evidence="5" id="KW-0325">Glycoprotein</keyword>
<dbReference type="AlphaFoldDB" id="A0A8E2F8P0"/>
<feature type="signal peptide" evidence="10">
    <location>
        <begin position="1"/>
        <end position="18"/>
    </location>
</feature>
<dbReference type="GO" id="GO:0005576">
    <property type="term" value="C:extracellular region"/>
    <property type="evidence" value="ECO:0007669"/>
    <property type="project" value="UniProtKB-SubCell"/>
</dbReference>
<proteinExistence type="inferred from homology"/>
<dbReference type="InterPro" id="IPR008427">
    <property type="entry name" value="Extracellular_membr_CFEM_dom"/>
</dbReference>
<keyword evidence="8" id="KW-0449">Lipoprotein</keyword>
<dbReference type="Pfam" id="PF05730">
    <property type="entry name" value="CFEM"/>
    <property type="match status" value="1"/>
</dbReference>
<evidence type="ECO:0000313" key="12">
    <source>
        <dbReference type="EMBL" id="OCL12610.1"/>
    </source>
</evidence>
<dbReference type="Proteomes" id="UP000250140">
    <property type="component" value="Unassembled WGS sequence"/>
</dbReference>
<dbReference type="GO" id="GO:0098552">
    <property type="term" value="C:side of membrane"/>
    <property type="evidence" value="ECO:0007669"/>
    <property type="project" value="UniProtKB-KW"/>
</dbReference>
<evidence type="ECO:0000256" key="2">
    <source>
        <dbReference type="ARBA" id="ARBA00004613"/>
    </source>
</evidence>
<keyword evidence="6 10" id="KW-0732">Signal</keyword>
<protein>
    <recommendedName>
        <fullName evidence="11">CFEM domain-containing protein</fullName>
    </recommendedName>
</protein>
<comment type="similarity">
    <text evidence="3">Belongs to the RBT5 family.</text>
</comment>
<evidence type="ECO:0000256" key="6">
    <source>
        <dbReference type="ARBA" id="ARBA00022729"/>
    </source>
</evidence>
<dbReference type="EMBL" id="KV748854">
    <property type="protein sequence ID" value="OCL12610.1"/>
    <property type="molecule type" value="Genomic_DNA"/>
</dbReference>
<feature type="chain" id="PRO_5034400574" description="CFEM domain-containing protein" evidence="10">
    <location>
        <begin position="19"/>
        <end position="87"/>
    </location>
</feature>
<feature type="domain" description="CFEM" evidence="11">
    <location>
        <begin position="1"/>
        <end position="87"/>
    </location>
</feature>
<dbReference type="PROSITE" id="PS52012">
    <property type="entry name" value="CFEM"/>
    <property type="match status" value="1"/>
</dbReference>
<evidence type="ECO:0000256" key="1">
    <source>
        <dbReference type="ARBA" id="ARBA00004589"/>
    </source>
</evidence>
<evidence type="ECO:0000256" key="3">
    <source>
        <dbReference type="ARBA" id="ARBA00010031"/>
    </source>
</evidence>
<feature type="disulfide bond" evidence="9">
    <location>
        <begin position="52"/>
        <end position="85"/>
    </location>
</feature>
<name>A0A8E2F8P0_9PEZI</name>
<comment type="subcellular location">
    <subcellularLocation>
        <location evidence="1">Membrane</location>
        <topology evidence="1">Lipid-anchor</topology>
        <topology evidence="1">GPI-anchor</topology>
    </subcellularLocation>
    <subcellularLocation>
        <location evidence="2">Secreted</location>
    </subcellularLocation>
</comment>
<evidence type="ECO:0000259" key="11">
    <source>
        <dbReference type="PROSITE" id="PS52012"/>
    </source>
</evidence>
<dbReference type="OrthoDB" id="3767534at2759"/>
<evidence type="ECO:0000256" key="4">
    <source>
        <dbReference type="ARBA" id="ARBA00022525"/>
    </source>
</evidence>
<gene>
    <name evidence="12" type="ORF">AOQ84DRAFT_372929</name>
</gene>
<keyword evidence="13" id="KW-1185">Reference proteome</keyword>
<keyword evidence="5" id="KW-0336">GPI-anchor</keyword>
<keyword evidence="5" id="KW-0472">Membrane</keyword>